<dbReference type="RefSeq" id="WP_264139196.1">
    <property type="nucleotide sequence ID" value="NZ_JAOYOD010000001.1"/>
</dbReference>
<reference evidence="1 2" key="1">
    <citation type="submission" date="2022-10" db="EMBL/GenBank/DDBJ databases">
        <title>Comparative genomics and taxonomic characterization of three novel marine species of genus Reichenbachiella exhibiting antioxidant and polysaccharide degradation activities.</title>
        <authorList>
            <person name="Muhammad N."/>
            <person name="Lee Y.-J."/>
            <person name="Ko J."/>
            <person name="Kim S.-G."/>
        </authorList>
    </citation>
    <scope>NUCLEOTIDE SEQUENCE [LARGE SCALE GENOMIC DNA]</scope>
    <source>
        <strain evidence="1 2">ABR2-5</strain>
    </source>
</reference>
<gene>
    <name evidence="1" type="ORF">N7U62_16765</name>
</gene>
<dbReference type="EMBL" id="JAOYOD010000001">
    <property type="protein sequence ID" value="MCV9388337.1"/>
    <property type="molecule type" value="Genomic_DNA"/>
</dbReference>
<dbReference type="Proteomes" id="UP001300692">
    <property type="component" value="Unassembled WGS sequence"/>
</dbReference>
<accession>A0ABT3CXH7</accession>
<name>A0ABT3CXH7_9BACT</name>
<comment type="caution">
    <text evidence="1">The sequence shown here is derived from an EMBL/GenBank/DDBJ whole genome shotgun (WGS) entry which is preliminary data.</text>
</comment>
<sequence length="138" mass="15835">MKALFLTFILTLVVHLSYCQVSSINVQYYLQIQNSTSNGVSPVIRRDNQTYSSFSYLPQEYKEYRVIHIARTDASFDDVYFIDEDGNTSTHSIMQTKPVNVMNMPGQPQRDSFNPHGSNTFDQALISGVSHLISRWIF</sequence>
<keyword evidence="2" id="KW-1185">Reference proteome</keyword>
<organism evidence="1 2">
    <name type="scientific">Reichenbachiella ulvae</name>
    <dbReference type="NCBI Taxonomy" id="2980104"/>
    <lineage>
        <taxon>Bacteria</taxon>
        <taxon>Pseudomonadati</taxon>
        <taxon>Bacteroidota</taxon>
        <taxon>Cytophagia</taxon>
        <taxon>Cytophagales</taxon>
        <taxon>Reichenbachiellaceae</taxon>
        <taxon>Reichenbachiella</taxon>
    </lineage>
</organism>
<protein>
    <submittedName>
        <fullName evidence="1">Uncharacterized protein</fullName>
    </submittedName>
</protein>
<proteinExistence type="predicted"/>
<evidence type="ECO:0000313" key="1">
    <source>
        <dbReference type="EMBL" id="MCV9388337.1"/>
    </source>
</evidence>
<evidence type="ECO:0000313" key="2">
    <source>
        <dbReference type="Proteomes" id="UP001300692"/>
    </source>
</evidence>